<dbReference type="Proteomes" id="UP000297422">
    <property type="component" value="Unassembled WGS sequence"/>
</dbReference>
<dbReference type="EMBL" id="RQGT01000042">
    <property type="protein sequence ID" value="TGM18741.1"/>
    <property type="molecule type" value="Genomic_DNA"/>
</dbReference>
<feature type="compositionally biased region" description="Basic and acidic residues" evidence="1">
    <location>
        <begin position="170"/>
        <end position="196"/>
    </location>
</feature>
<evidence type="ECO:0000313" key="3">
    <source>
        <dbReference type="Proteomes" id="UP000297422"/>
    </source>
</evidence>
<organism evidence="2 3">
    <name type="scientific">Leptospira stimsonii</name>
    <dbReference type="NCBI Taxonomy" id="2202203"/>
    <lineage>
        <taxon>Bacteria</taxon>
        <taxon>Pseudomonadati</taxon>
        <taxon>Spirochaetota</taxon>
        <taxon>Spirochaetia</taxon>
        <taxon>Leptospirales</taxon>
        <taxon>Leptospiraceae</taxon>
        <taxon>Leptospira</taxon>
    </lineage>
</organism>
<name>A0ABY2N945_9LEPT</name>
<comment type="caution">
    <text evidence="2">The sequence shown here is derived from an EMBL/GenBank/DDBJ whole genome shotgun (WGS) entry which is preliminary data.</text>
</comment>
<proteinExistence type="predicted"/>
<sequence>MSDQVIRTFRTNKKETFYKTLNTEFFFVPTLSLEAKGLLGLCLARPDNWNIYFAETQRHSSNGETSHRSAWKDLERHGYFHRNKSRNAEGKFVHEYNVYEHPSLNPHFAGYVPEIKKRTQPDLKIKSGWESVTIQTPEPTLENPQVETHARISTPGNPDVENHALLNKEQPIKDELSTNQPKIEEPNTEEEKKESPSSEVTFANVHKKITELLASKKIRYNDRAPKETSAITWFMLYGYEPAFVFETMTKLLLIKDTPPFKDDVKFWKPMPITIASLKSYVDQIHSTAESLVETPTQRYAREAEEHRQKNPDPKDFEYFEDWVLAYNLPRGSKTEILKFDSPEEIFDPTTTKEKAGLAKRFYDEFKTAKGGTCKFKRTVAA</sequence>
<protein>
    <recommendedName>
        <fullName evidence="4">Helix-turn-helix domain-containing protein</fullName>
    </recommendedName>
</protein>
<gene>
    <name evidence="2" type="ORF">EHQ90_06635</name>
</gene>
<accession>A0ABY2N945</accession>
<reference evidence="3" key="1">
    <citation type="journal article" date="2019" name="PLoS Negl. Trop. Dis.">
        <title>Revisiting the worldwide diversity of Leptospira species in the environment.</title>
        <authorList>
            <person name="Vincent A.T."/>
            <person name="Schiettekatte O."/>
            <person name="Bourhy P."/>
            <person name="Veyrier F.J."/>
            <person name="Picardeau M."/>
        </authorList>
    </citation>
    <scope>NUCLEOTIDE SEQUENCE [LARGE SCALE GENOMIC DNA]</scope>
    <source>
        <strain evidence="3">201702407</strain>
    </source>
</reference>
<evidence type="ECO:0008006" key="4">
    <source>
        <dbReference type="Google" id="ProtNLM"/>
    </source>
</evidence>
<evidence type="ECO:0000313" key="2">
    <source>
        <dbReference type="EMBL" id="TGM18741.1"/>
    </source>
</evidence>
<evidence type="ECO:0000256" key="1">
    <source>
        <dbReference type="SAM" id="MobiDB-lite"/>
    </source>
</evidence>
<feature type="region of interest" description="Disordered" evidence="1">
    <location>
        <begin position="169"/>
        <end position="200"/>
    </location>
</feature>
<keyword evidence="3" id="KW-1185">Reference proteome</keyword>